<feature type="signal peptide" evidence="1">
    <location>
        <begin position="1"/>
        <end position="19"/>
    </location>
</feature>
<reference evidence="3" key="1">
    <citation type="journal article" date="2018" name="Nat. Microbiol.">
        <title>Leveraging single-cell genomics to expand the fungal tree of life.</title>
        <authorList>
            <person name="Ahrendt S.R."/>
            <person name="Quandt C.A."/>
            <person name="Ciobanu D."/>
            <person name="Clum A."/>
            <person name="Salamov A."/>
            <person name="Andreopoulos B."/>
            <person name="Cheng J.F."/>
            <person name="Woyke T."/>
            <person name="Pelin A."/>
            <person name="Henrissat B."/>
            <person name="Reynolds N.K."/>
            <person name="Benny G.L."/>
            <person name="Smith M.E."/>
            <person name="James T.Y."/>
            <person name="Grigoriev I.V."/>
        </authorList>
    </citation>
    <scope>NUCLEOTIDE SEQUENCE [LARGE SCALE GENOMIC DNA]</scope>
    <source>
        <strain evidence="3">RSA 468</strain>
    </source>
</reference>
<feature type="chain" id="PRO_5020376646" evidence="1">
    <location>
        <begin position="20"/>
        <end position="210"/>
    </location>
</feature>
<keyword evidence="3" id="KW-1185">Reference proteome</keyword>
<dbReference type="AlphaFoldDB" id="A0A4P9ZVT7"/>
<evidence type="ECO:0000313" key="3">
    <source>
        <dbReference type="Proteomes" id="UP000268162"/>
    </source>
</evidence>
<dbReference type="Proteomes" id="UP000268162">
    <property type="component" value="Unassembled WGS sequence"/>
</dbReference>
<proteinExistence type="predicted"/>
<accession>A0A4P9ZVT7</accession>
<sequence>MPSKLTLLVLAVLATFTAGNTVPRPQTALYTTRTQPSSYPSDSDLCSHLTDVDKLGGPTFHSSPNSPATPGKWAARLRGKAFANDSYYQTQAEDMLHLVFRQAAGLSQKGWLRNPWYLKAPPSAADTINISSSTQRSSGRANGIVTHFIMRMGQVVYVKKDVDYRDWNDKSRRDMVFPPKIPVGDYFLELDLANKVHERANSIINQCFKV</sequence>
<evidence type="ECO:0000256" key="1">
    <source>
        <dbReference type="SAM" id="SignalP"/>
    </source>
</evidence>
<name>A0A4P9ZVT7_9FUNG</name>
<organism evidence="2 3">
    <name type="scientific">Dimargaris cristalligena</name>
    <dbReference type="NCBI Taxonomy" id="215637"/>
    <lineage>
        <taxon>Eukaryota</taxon>
        <taxon>Fungi</taxon>
        <taxon>Fungi incertae sedis</taxon>
        <taxon>Zoopagomycota</taxon>
        <taxon>Kickxellomycotina</taxon>
        <taxon>Dimargaritomycetes</taxon>
        <taxon>Dimargaritales</taxon>
        <taxon>Dimargaritaceae</taxon>
        <taxon>Dimargaris</taxon>
    </lineage>
</organism>
<protein>
    <submittedName>
        <fullName evidence="2">Uncharacterized protein</fullName>
    </submittedName>
</protein>
<dbReference type="EMBL" id="ML002600">
    <property type="protein sequence ID" value="RKP36760.1"/>
    <property type="molecule type" value="Genomic_DNA"/>
</dbReference>
<keyword evidence="1" id="KW-0732">Signal</keyword>
<evidence type="ECO:0000313" key="2">
    <source>
        <dbReference type="EMBL" id="RKP36760.1"/>
    </source>
</evidence>
<gene>
    <name evidence="2" type="ORF">BJ085DRAFT_38337</name>
</gene>